<comment type="caution">
    <text evidence="25">The sequence shown here is derived from an EMBL/GenBank/DDBJ whole genome shotgun (WGS) entry which is preliminary data.</text>
</comment>
<evidence type="ECO:0000313" key="26">
    <source>
        <dbReference type="Proteomes" id="UP000424527"/>
    </source>
</evidence>
<name>A0A6G0IEK2_LARCR</name>
<keyword evidence="26" id="KW-1185">Reference proteome</keyword>
<keyword evidence="4" id="KW-0808">Transferase</keyword>
<evidence type="ECO:0000256" key="20">
    <source>
        <dbReference type="ARBA" id="ARBA00051411"/>
    </source>
</evidence>
<gene>
    <name evidence="25" type="ORF">D5F01_LYC11408</name>
</gene>
<keyword evidence="5 24" id="KW-0812">Transmembrane</keyword>
<keyword evidence="12" id="KW-0564">Palmitate</keyword>
<feature type="transmembrane region" description="Helical" evidence="24">
    <location>
        <begin position="161"/>
        <end position="181"/>
    </location>
</feature>
<keyword evidence="11 24" id="KW-0472">Membrane</keyword>
<comment type="catalytic activity">
    <reaction evidence="18">
        <text>(5S)-hydroperoxy-(6E,8Z,11Z,14Z)-eicosatetraenoate + 2 glutathione = (5S)-hydroxy-(6E,8Z,11Z,14Z)-eicosatetraenoate + glutathione disulfide + H2O</text>
        <dbReference type="Rhea" id="RHEA:48620"/>
        <dbReference type="ChEBI" id="CHEBI:15377"/>
        <dbReference type="ChEBI" id="CHEBI:57450"/>
        <dbReference type="ChEBI" id="CHEBI:57925"/>
        <dbReference type="ChEBI" id="CHEBI:58297"/>
        <dbReference type="ChEBI" id="CHEBI:90632"/>
    </reaction>
    <physiologicalReaction direction="left-to-right" evidence="18">
        <dbReference type="Rhea" id="RHEA:48621"/>
    </physiologicalReaction>
</comment>
<evidence type="ECO:0000256" key="8">
    <source>
        <dbReference type="ARBA" id="ARBA00023002"/>
    </source>
</evidence>
<dbReference type="GO" id="GO:0016491">
    <property type="term" value="F:oxidoreductase activity"/>
    <property type="evidence" value="ECO:0007669"/>
    <property type="project" value="UniProtKB-KW"/>
</dbReference>
<dbReference type="Gene3D" id="1.20.120.550">
    <property type="entry name" value="Membrane associated eicosanoid/glutathione metabolism-like domain"/>
    <property type="match status" value="1"/>
</dbReference>
<evidence type="ECO:0000256" key="13">
    <source>
        <dbReference type="ARBA" id="ARBA00023239"/>
    </source>
</evidence>
<evidence type="ECO:0000256" key="14">
    <source>
        <dbReference type="ARBA" id="ARBA00023288"/>
    </source>
</evidence>
<evidence type="ECO:0000256" key="6">
    <source>
        <dbReference type="ARBA" id="ARBA00022787"/>
    </source>
</evidence>
<sequence length="295" mass="33156">MDMLTVLPSNFGYVIFTYLYSWVMLAYLAVKVGTARKKYDVKYPDMYSDKEQVFNCIQRAHQNTLEIYPQWLVFQTIAALVYPLSASVLGAIWVTSRFSYAWGYYTGDPAKRMHGTYGYIGSLGGPHQKNPKKRVMSGFLDGIRCGDCECNVDWGERRNTIASIAAGVLFFTGWWIIIDAAVNYPSEGEFHHAYHTCGVIATLAFLMINAVSNGQVRGDSYSEGCMGQTGARVWLFIGFMLAFGSLIASMWILFGGFVVPQKPVVYPGIAIFFQNAFIFFGGLVFKFGRTEDLWQ</sequence>
<evidence type="ECO:0000256" key="15">
    <source>
        <dbReference type="ARBA" id="ARBA00037884"/>
    </source>
</evidence>
<keyword evidence="13" id="KW-0456">Lyase</keyword>
<comment type="catalytic activity">
    <reaction evidence="19">
        <text>leukotriene C4 = leukotriene A4 + glutathione</text>
        <dbReference type="Rhea" id="RHEA:17617"/>
        <dbReference type="ChEBI" id="CHEBI:57463"/>
        <dbReference type="ChEBI" id="CHEBI:57925"/>
        <dbReference type="ChEBI" id="CHEBI:57973"/>
        <dbReference type="EC" id="4.4.1.20"/>
    </reaction>
    <physiologicalReaction direction="right-to-left" evidence="19">
        <dbReference type="Rhea" id="RHEA:17619"/>
    </physiologicalReaction>
</comment>
<comment type="catalytic activity">
    <reaction evidence="20">
        <text>15-deoxy-Delta(12,14)-prostaglandin J2 + glutathione = 15-deoxy-Delta(12,14)-prostaglandin J2-S-(R)-glutathione</text>
        <dbReference type="Rhea" id="RHEA:75963"/>
        <dbReference type="ChEBI" id="CHEBI:57925"/>
        <dbReference type="ChEBI" id="CHEBI:85236"/>
        <dbReference type="ChEBI" id="CHEBI:194498"/>
    </reaction>
    <physiologicalReaction direction="left-to-right" evidence="20">
        <dbReference type="Rhea" id="RHEA:75964"/>
    </physiologicalReaction>
</comment>
<evidence type="ECO:0000256" key="12">
    <source>
        <dbReference type="ARBA" id="ARBA00023139"/>
    </source>
</evidence>
<dbReference type="GO" id="GO:0005741">
    <property type="term" value="C:mitochondrial outer membrane"/>
    <property type="evidence" value="ECO:0007669"/>
    <property type="project" value="UniProtKB-SubCell"/>
</dbReference>
<keyword evidence="8" id="KW-0560">Oxidoreductase</keyword>
<evidence type="ECO:0000256" key="21">
    <source>
        <dbReference type="ARBA" id="ARBA00069748"/>
    </source>
</evidence>
<organism evidence="25 26">
    <name type="scientific">Larimichthys crocea</name>
    <name type="common">Large yellow croaker</name>
    <name type="synonym">Pseudosciaena crocea</name>
    <dbReference type="NCBI Taxonomy" id="215358"/>
    <lineage>
        <taxon>Eukaryota</taxon>
        <taxon>Metazoa</taxon>
        <taxon>Chordata</taxon>
        <taxon>Craniata</taxon>
        <taxon>Vertebrata</taxon>
        <taxon>Euteleostomi</taxon>
        <taxon>Actinopterygii</taxon>
        <taxon>Neopterygii</taxon>
        <taxon>Teleostei</taxon>
        <taxon>Neoteleostei</taxon>
        <taxon>Acanthomorphata</taxon>
        <taxon>Eupercaria</taxon>
        <taxon>Sciaenidae</taxon>
        <taxon>Larimichthys</taxon>
    </lineage>
</organism>
<keyword evidence="6" id="KW-1000">Mitochondrion outer membrane</keyword>
<keyword evidence="9" id="KW-0443">Lipid metabolism</keyword>
<dbReference type="EC" id="4.4.1.20" evidence="17"/>
<comment type="similarity">
    <text evidence="2">Belongs to the UPF0220 family.</text>
</comment>
<evidence type="ECO:0000256" key="22">
    <source>
        <dbReference type="ARBA" id="ARBA00075145"/>
    </source>
</evidence>
<accession>A0A6G0IEK2</accession>
<protein>
    <recommendedName>
        <fullName evidence="21">Glutathione S-transferase 3, mitochondrial</fullName>
        <ecNumber evidence="17">4.4.1.20</ecNumber>
    </recommendedName>
    <alternativeName>
        <fullName evidence="22">Glutathione peroxidase MGST3</fullName>
    </alternativeName>
    <alternativeName>
        <fullName evidence="23">LTC4 synthase MGST3</fullName>
    </alternativeName>
</protein>
<comment type="similarity">
    <text evidence="3">Belongs to the MAPEG family.</text>
</comment>
<evidence type="ECO:0000256" key="7">
    <source>
        <dbReference type="ARBA" id="ARBA00022989"/>
    </source>
</evidence>
<evidence type="ECO:0000256" key="9">
    <source>
        <dbReference type="ARBA" id="ARBA00023098"/>
    </source>
</evidence>
<evidence type="ECO:0000256" key="24">
    <source>
        <dbReference type="SAM" id="Phobius"/>
    </source>
</evidence>
<evidence type="ECO:0000256" key="2">
    <source>
        <dbReference type="ARBA" id="ARBA00005335"/>
    </source>
</evidence>
<evidence type="ECO:0000313" key="25">
    <source>
        <dbReference type="EMBL" id="KAE8289701.1"/>
    </source>
</evidence>
<feature type="transmembrane region" description="Helical" evidence="24">
    <location>
        <begin position="193"/>
        <end position="212"/>
    </location>
</feature>
<dbReference type="InterPro" id="IPR001129">
    <property type="entry name" value="Membr-assoc_MAPEG"/>
</dbReference>
<feature type="transmembrane region" description="Helical" evidence="24">
    <location>
        <begin position="233"/>
        <end position="258"/>
    </location>
</feature>
<dbReference type="Pfam" id="PF01124">
    <property type="entry name" value="MAPEG"/>
    <property type="match status" value="1"/>
</dbReference>
<keyword evidence="7 24" id="KW-1133">Transmembrane helix</keyword>
<comment type="pathway">
    <text evidence="16">Lipid metabolism; arachidonate metabolism.</text>
</comment>
<evidence type="ECO:0000256" key="3">
    <source>
        <dbReference type="ARBA" id="ARBA00010459"/>
    </source>
</evidence>
<dbReference type="PANTHER" id="PTHR13180">
    <property type="entry name" value="SMALL MEMBRANE PROTEIN-RELATED"/>
    <property type="match status" value="1"/>
</dbReference>
<dbReference type="FunFam" id="1.20.120.550:FF:000004">
    <property type="entry name" value="Microsomal glutathione S-transferase 3"/>
    <property type="match status" value="1"/>
</dbReference>
<keyword evidence="10" id="KW-0496">Mitochondrion</keyword>
<feature type="transmembrane region" description="Helical" evidence="24">
    <location>
        <begin position="12"/>
        <end position="30"/>
    </location>
</feature>
<dbReference type="Proteomes" id="UP000424527">
    <property type="component" value="Unassembled WGS sequence"/>
</dbReference>
<evidence type="ECO:0000256" key="23">
    <source>
        <dbReference type="ARBA" id="ARBA00076908"/>
    </source>
</evidence>
<feature type="transmembrane region" description="Helical" evidence="24">
    <location>
        <begin position="264"/>
        <end position="285"/>
    </location>
</feature>
<comment type="subcellular location">
    <subcellularLocation>
        <location evidence="1">Mitochondrion outer membrane</location>
        <topology evidence="1">Multi-pass membrane protein</topology>
    </subcellularLocation>
</comment>
<proteinExistence type="inferred from homology"/>
<evidence type="ECO:0000256" key="19">
    <source>
        <dbReference type="ARBA" id="ARBA00049298"/>
    </source>
</evidence>
<dbReference type="GO" id="GO:0006629">
    <property type="term" value="P:lipid metabolic process"/>
    <property type="evidence" value="ECO:0007669"/>
    <property type="project" value="UniProtKB-KW"/>
</dbReference>
<evidence type="ECO:0000256" key="4">
    <source>
        <dbReference type="ARBA" id="ARBA00022679"/>
    </source>
</evidence>
<dbReference type="AlphaFoldDB" id="A0A6G0IEK2"/>
<evidence type="ECO:0000256" key="5">
    <source>
        <dbReference type="ARBA" id="ARBA00022692"/>
    </source>
</evidence>
<evidence type="ECO:0000256" key="10">
    <source>
        <dbReference type="ARBA" id="ARBA00023128"/>
    </source>
</evidence>
<dbReference type="GO" id="GO:0016740">
    <property type="term" value="F:transferase activity"/>
    <property type="evidence" value="ECO:0007669"/>
    <property type="project" value="UniProtKB-KW"/>
</dbReference>
<comment type="pathway">
    <text evidence="15">Lipid metabolism; leukotriene C4 biosynthesis.</text>
</comment>
<evidence type="ECO:0000256" key="1">
    <source>
        <dbReference type="ARBA" id="ARBA00004374"/>
    </source>
</evidence>
<evidence type="ECO:0000256" key="11">
    <source>
        <dbReference type="ARBA" id="ARBA00023136"/>
    </source>
</evidence>
<dbReference type="Pfam" id="PF05255">
    <property type="entry name" value="UPF0220"/>
    <property type="match status" value="1"/>
</dbReference>
<evidence type="ECO:0000256" key="16">
    <source>
        <dbReference type="ARBA" id="ARBA00037916"/>
    </source>
</evidence>
<dbReference type="InterPro" id="IPR023352">
    <property type="entry name" value="MAPEG-like_dom_sf"/>
</dbReference>
<evidence type="ECO:0000256" key="17">
    <source>
        <dbReference type="ARBA" id="ARBA00039056"/>
    </source>
</evidence>
<dbReference type="GO" id="GO:0004464">
    <property type="term" value="F:leukotriene-C4 synthase activity"/>
    <property type="evidence" value="ECO:0007669"/>
    <property type="project" value="UniProtKB-EC"/>
</dbReference>
<dbReference type="EMBL" id="REGW02000011">
    <property type="protein sequence ID" value="KAE8289701.1"/>
    <property type="molecule type" value="Genomic_DNA"/>
</dbReference>
<keyword evidence="14" id="KW-0449">Lipoprotein</keyword>
<evidence type="ECO:0000256" key="18">
    <source>
        <dbReference type="ARBA" id="ARBA00043664"/>
    </source>
</evidence>
<dbReference type="SUPFAM" id="SSF161084">
    <property type="entry name" value="MAPEG domain-like"/>
    <property type="match status" value="1"/>
</dbReference>
<dbReference type="InterPro" id="IPR007919">
    <property type="entry name" value="UPF0220"/>
</dbReference>
<reference evidence="25 26" key="1">
    <citation type="submission" date="2019-07" db="EMBL/GenBank/DDBJ databases">
        <title>Chromosome genome assembly for large yellow croaker.</title>
        <authorList>
            <person name="Xiao S."/>
        </authorList>
    </citation>
    <scope>NUCLEOTIDE SEQUENCE [LARGE SCALE GENOMIC DNA]</scope>
    <source>
        <strain evidence="25">JMULYC20181020</strain>
        <tissue evidence="25">Muscle</tissue>
    </source>
</reference>